<dbReference type="EMBL" id="UYJE01008665">
    <property type="protein sequence ID" value="VDI65851.1"/>
    <property type="molecule type" value="Genomic_DNA"/>
</dbReference>
<evidence type="ECO:0000259" key="10">
    <source>
        <dbReference type="PROSITE" id="PS50105"/>
    </source>
</evidence>
<evidence type="ECO:0000256" key="1">
    <source>
        <dbReference type="ARBA" id="ARBA00004394"/>
    </source>
</evidence>
<proteinExistence type="predicted"/>
<evidence type="ECO:0000256" key="6">
    <source>
        <dbReference type="ARBA" id="ARBA00023034"/>
    </source>
</evidence>
<keyword evidence="4" id="KW-0653">Protein transport</keyword>
<feature type="domain" description="T-SNARE coiled-coil homology" evidence="11">
    <location>
        <begin position="16"/>
        <end position="78"/>
    </location>
</feature>
<feature type="domain" description="PNT" evidence="12">
    <location>
        <begin position="147"/>
        <end position="236"/>
    </location>
</feature>
<keyword evidence="3" id="KW-0812">Transmembrane</keyword>
<protein>
    <submittedName>
        <fullName evidence="13">Blocked early in transport 1</fullName>
    </submittedName>
</protein>
<dbReference type="InterPro" id="IPR000727">
    <property type="entry name" value="T_SNARE_dom"/>
</dbReference>
<evidence type="ECO:0000256" key="4">
    <source>
        <dbReference type="ARBA" id="ARBA00022927"/>
    </source>
</evidence>
<keyword evidence="7" id="KW-0472">Membrane</keyword>
<keyword evidence="2" id="KW-0813">Transport</keyword>
<feature type="region of interest" description="Disordered" evidence="9">
    <location>
        <begin position="1"/>
        <end position="22"/>
    </location>
</feature>
<evidence type="ECO:0000259" key="11">
    <source>
        <dbReference type="PROSITE" id="PS50192"/>
    </source>
</evidence>
<accession>A0A8B6GLY0</accession>
<dbReference type="GO" id="GO:0000139">
    <property type="term" value="C:Golgi membrane"/>
    <property type="evidence" value="ECO:0007669"/>
    <property type="project" value="UniProtKB-SubCell"/>
</dbReference>
<dbReference type="Proteomes" id="UP000596742">
    <property type="component" value="Unassembled WGS sequence"/>
</dbReference>
<dbReference type="InterPro" id="IPR013761">
    <property type="entry name" value="SAM/pointed_sf"/>
</dbReference>
<dbReference type="InterPro" id="IPR039899">
    <property type="entry name" value="BET1_SNARE"/>
</dbReference>
<evidence type="ECO:0000256" key="9">
    <source>
        <dbReference type="SAM" id="MobiDB-lite"/>
    </source>
</evidence>
<dbReference type="GO" id="GO:0043565">
    <property type="term" value="F:sequence-specific DNA binding"/>
    <property type="evidence" value="ECO:0007669"/>
    <property type="project" value="InterPro"/>
</dbReference>
<evidence type="ECO:0000256" key="3">
    <source>
        <dbReference type="ARBA" id="ARBA00022692"/>
    </source>
</evidence>
<dbReference type="SUPFAM" id="SSF58038">
    <property type="entry name" value="SNARE fusion complex"/>
    <property type="match status" value="1"/>
</dbReference>
<dbReference type="Pfam" id="PF02198">
    <property type="entry name" value="SAM_PNT"/>
    <property type="match status" value="2"/>
</dbReference>
<evidence type="ECO:0000313" key="13">
    <source>
        <dbReference type="EMBL" id="VDI65851.1"/>
    </source>
</evidence>
<dbReference type="AlphaFoldDB" id="A0A8B6GLY0"/>
<dbReference type="InterPro" id="IPR001660">
    <property type="entry name" value="SAM"/>
</dbReference>
<evidence type="ECO:0000256" key="8">
    <source>
        <dbReference type="ARBA" id="ARBA00046280"/>
    </source>
</evidence>
<feature type="domain" description="SAM" evidence="10">
    <location>
        <begin position="168"/>
        <end position="219"/>
    </location>
</feature>
<evidence type="ECO:0000313" key="14">
    <source>
        <dbReference type="Proteomes" id="UP000596742"/>
    </source>
</evidence>
<comment type="caution">
    <text evidence="13">The sequence shown here is derived from an EMBL/GenBank/DDBJ whole genome shotgun (WGS) entry which is preliminary data.</text>
</comment>
<feature type="region of interest" description="Disordered" evidence="9">
    <location>
        <begin position="103"/>
        <end position="127"/>
    </location>
</feature>
<name>A0A8B6GLY0_MYTGA</name>
<sequence length="354" mass="40750">MRRAHMGNGFQGQEGEYVEEDNQRMEEDLKYKVQALKSLTIDIGNEVRDQNKYLNEMHDDFDKGGSLLDKTVNRLKRITASGGHKHICYLLGFALPSFDRRHPTTDLSSRPNFDRQQSTTDLSSRPNFESPIQTNFDHQPLICQVGQTLIDNNQPLISRWTSFHPEHWSVIDVSEWLEYVCKLHRIPRDHIKDLQEAFENVDGKILVTLNLEDFQLKTGNYGEMLHNVFKDMCSNVLVSKYPAIDEIDTPKNLKEECSNLPSKENQPALQLGKAILNPQHHSKWSSKEVGEVLQHLCGKHKIPNDRTLQIVKQFVGVTGIQLKKMSRQEFREKAMTDGDLLFHGLSQLFDISTQ</sequence>
<dbReference type="SUPFAM" id="SSF47769">
    <property type="entry name" value="SAM/Pointed domain"/>
    <property type="match status" value="2"/>
</dbReference>
<keyword evidence="6" id="KW-0333">Golgi apparatus</keyword>
<reference evidence="13" key="1">
    <citation type="submission" date="2018-11" db="EMBL/GenBank/DDBJ databases">
        <authorList>
            <person name="Alioto T."/>
            <person name="Alioto T."/>
        </authorList>
    </citation>
    <scope>NUCLEOTIDE SEQUENCE</scope>
</reference>
<dbReference type="OrthoDB" id="261831at2759"/>
<keyword evidence="5" id="KW-1133">Transmembrane helix</keyword>
<organism evidence="13 14">
    <name type="scientific">Mytilus galloprovincialis</name>
    <name type="common">Mediterranean mussel</name>
    <dbReference type="NCBI Taxonomy" id="29158"/>
    <lineage>
        <taxon>Eukaryota</taxon>
        <taxon>Metazoa</taxon>
        <taxon>Spiralia</taxon>
        <taxon>Lophotrochozoa</taxon>
        <taxon>Mollusca</taxon>
        <taxon>Bivalvia</taxon>
        <taxon>Autobranchia</taxon>
        <taxon>Pteriomorphia</taxon>
        <taxon>Mytilida</taxon>
        <taxon>Mytiloidea</taxon>
        <taxon>Mytilidae</taxon>
        <taxon>Mytilinae</taxon>
        <taxon>Mytilus</taxon>
    </lineage>
</organism>
<comment type="subcellular location">
    <subcellularLocation>
        <location evidence="8">Endomembrane system</location>
        <topology evidence="8">Single-pass type IV membrane protein</topology>
    </subcellularLocation>
    <subcellularLocation>
        <location evidence="1">Golgi apparatus membrane</location>
    </subcellularLocation>
</comment>
<evidence type="ECO:0000256" key="2">
    <source>
        <dbReference type="ARBA" id="ARBA00022448"/>
    </source>
</evidence>
<dbReference type="PROSITE" id="PS51433">
    <property type="entry name" value="PNT"/>
    <property type="match status" value="1"/>
</dbReference>
<feature type="compositionally biased region" description="Polar residues" evidence="9">
    <location>
        <begin position="105"/>
        <end position="127"/>
    </location>
</feature>
<dbReference type="PROSITE" id="PS50192">
    <property type="entry name" value="T_SNARE"/>
    <property type="match status" value="1"/>
</dbReference>
<keyword evidence="14" id="KW-1185">Reference proteome</keyword>
<dbReference type="CDD" id="cd15853">
    <property type="entry name" value="SNARE_Bet1"/>
    <property type="match status" value="1"/>
</dbReference>
<dbReference type="PANTHER" id="PTHR12791">
    <property type="entry name" value="GOLGI SNARE BET1-RELATED"/>
    <property type="match status" value="1"/>
</dbReference>
<evidence type="ECO:0000256" key="5">
    <source>
        <dbReference type="ARBA" id="ARBA00022989"/>
    </source>
</evidence>
<dbReference type="SMART" id="SM00251">
    <property type="entry name" value="SAM_PNT"/>
    <property type="match status" value="1"/>
</dbReference>
<dbReference type="Gene3D" id="1.20.5.110">
    <property type="match status" value="1"/>
</dbReference>
<evidence type="ECO:0000259" key="12">
    <source>
        <dbReference type="PROSITE" id="PS51433"/>
    </source>
</evidence>
<dbReference type="Gene3D" id="1.10.150.50">
    <property type="entry name" value="Transcription Factor, Ets-1"/>
    <property type="match status" value="2"/>
</dbReference>
<evidence type="ECO:0000256" key="7">
    <source>
        <dbReference type="ARBA" id="ARBA00023136"/>
    </source>
</evidence>
<dbReference type="GO" id="GO:0015031">
    <property type="term" value="P:protein transport"/>
    <property type="evidence" value="ECO:0007669"/>
    <property type="project" value="UniProtKB-KW"/>
</dbReference>
<gene>
    <name evidence="13" type="ORF">MGAL_10B058715</name>
</gene>
<dbReference type="InterPro" id="IPR003118">
    <property type="entry name" value="Pointed_dom"/>
</dbReference>
<dbReference type="PROSITE" id="PS50105">
    <property type="entry name" value="SAM_DOMAIN"/>
    <property type="match status" value="1"/>
</dbReference>